<feature type="region of interest" description="Disordered" evidence="4">
    <location>
        <begin position="23"/>
        <end position="53"/>
    </location>
</feature>
<evidence type="ECO:0000256" key="1">
    <source>
        <dbReference type="ARBA" id="ARBA00004496"/>
    </source>
</evidence>
<evidence type="ECO:0000313" key="8">
    <source>
        <dbReference type="Proteomes" id="UP000092508"/>
    </source>
</evidence>
<dbReference type="CDD" id="cd00118">
    <property type="entry name" value="LysM"/>
    <property type="match status" value="1"/>
</dbReference>
<dbReference type="Pfam" id="PF04972">
    <property type="entry name" value="BON"/>
    <property type="match status" value="1"/>
</dbReference>
<dbReference type="InterPro" id="IPR036779">
    <property type="entry name" value="LysM_dom_sf"/>
</dbReference>
<reference evidence="7 8" key="1">
    <citation type="submission" date="2016-06" db="EMBL/GenBank/DDBJ databases">
        <title>Draft genome of Moraxella atlantae CCUG 66109.</title>
        <authorList>
            <person name="Salva-Serra F."/>
            <person name="Engstrom-Jakobsson H."/>
            <person name="Thorell K."/>
            <person name="Gonzales-Siles L."/>
            <person name="Karlsson R."/>
            <person name="Boulund F."/>
            <person name="Engstrand L."/>
            <person name="Kristiansson E."/>
            <person name="Moore E."/>
        </authorList>
    </citation>
    <scope>NUCLEOTIDE SEQUENCE [LARGE SCALE GENOMIC DNA]</scope>
    <source>
        <strain evidence="7 8">CCUG 66109</strain>
    </source>
</reference>
<evidence type="ECO:0000256" key="2">
    <source>
        <dbReference type="ARBA" id="ARBA00022490"/>
    </source>
</evidence>
<dbReference type="PANTHER" id="PTHR34700">
    <property type="entry name" value="POTASSIUM BINDING PROTEIN KBP"/>
    <property type="match status" value="1"/>
</dbReference>
<dbReference type="AlphaFoldDB" id="A0A1B8QC75"/>
<dbReference type="Gene3D" id="3.10.350.10">
    <property type="entry name" value="LysM domain"/>
    <property type="match status" value="1"/>
</dbReference>
<dbReference type="Pfam" id="PF01476">
    <property type="entry name" value="LysM"/>
    <property type="match status" value="1"/>
</dbReference>
<feature type="domain" description="BON" evidence="5">
    <location>
        <begin position="56"/>
        <end position="124"/>
    </location>
</feature>
<comment type="subcellular location">
    <subcellularLocation>
        <location evidence="1">Cytoplasm</location>
    </subcellularLocation>
</comment>
<dbReference type="PANTHER" id="PTHR34700:SF8">
    <property type="entry name" value="POTASSIUM BINDING PROTEIN KBP"/>
    <property type="match status" value="1"/>
</dbReference>
<dbReference type="InterPro" id="IPR018392">
    <property type="entry name" value="LysM"/>
</dbReference>
<dbReference type="NCBIfam" id="NF008399">
    <property type="entry name" value="PRK11198.1"/>
    <property type="match status" value="1"/>
</dbReference>
<dbReference type="SMART" id="SM00257">
    <property type="entry name" value="LysM"/>
    <property type="match status" value="1"/>
</dbReference>
<evidence type="ECO:0000256" key="3">
    <source>
        <dbReference type="ARBA" id="ARBA00072219"/>
    </source>
</evidence>
<dbReference type="STRING" id="34059.A9308_06200"/>
<dbReference type="EMBL" id="LZMZ01000017">
    <property type="protein sequence ID" value="OBX78377.1"/>
    <property type="molecule type" value="Genomic_DNA"/>
</dbReference>
<dbReference type="PROSITE" id="PS50914">
    <property type="entry name" value="BON"/>
    <property type="match status" value="1"/>
</dbReference>
<dbReference type="SUPFAM" id="SSF54106">
    <property type="entry name" value="LysM domain"/>
    <property type="match status" value="1"/>
</dbReference>
<comment type="caution">
    <text evidence="7">The sequence shown here is derived from an EMBL/GenBank/DDBJ whole genome shotgun (WGS) entry which is preliminary data.</text>
</comment>
<feature type="domain" description="LysM" evidence="6">
    <location>
        <begin position="130"/>
        <end position="179"/>
    </location>
</feature>
<evidence type="ECO:0000259" key="6">
    <source>
        <dbReference type="PROSITE" id="PS51782"/>
    </source>
</evidence>
<dbReference type="RefSeq" id="WP_067236466.1">
    <property type="nucleotide sequence ID" value="NZ_LZMZ01000017.1"/>
</dbReference>
<evidence type="ECO:0000259" key="5">
    <source>
        <dbReference type="PROSITE" id="PS50914"/>
    </source>
</evidence>
<evidence type="ECO:0000256" key="4">
    <source>
        <dbReference type="SAM" id="MobiDB-lite"/>
    </source>
</evidence>
<protein>
    <recommendedName>
        <fullName evidence="3">Potassium binding protein Kbp</fullName>
    </recommendedName>
</protein>
<dbReference type="InterPro" id="IPR007055">
    <property type="entry name" value="BON_dom"/>
</dbReference>
<gene>
    <name evidence="7" type="ORF">A9308_06200</name>
</gene>
<evidence type="ECO:0000313" key="7">
    <source>
        <dbReference type="EMBL" id="OBX78377.1"/>
    </source>
</evidence>
<dbReference type="FunFam" id="3.10.350.10:FF:000001">
    <property type="entry name" value="Peptidoglycan-binding protein LysM"/>
    <property type="match status" value="1"/>
</dbReference>
<accession>A0A1B8QC75</accession>
<dbReference type="Proteomes" id="UP000092508">
    <property type="component" value="Unassembled WGS sequence"/>
</dbReference>
<dbReference type="PROSITE" id="PS51782">
    <property type="entry name" value="LYSM"/>
    <property type="match status" value="1"/>
</dbReference>
<sequence>MGLFSFAKDVGDKIFHRNKDNDQAANQTQPQAQTKAAPSAQNTAPNVQVSAPAEPNPQEIANLLIKRIQQYAKVDALSVNYDGNTDTVTINGTAATQADREKAILAAGNVQHVEHVQDNMSVVQPAAESRMYTVKSGDTLSKIAKEMYGDANQYNKIFEANQPLLSDPNKIYPGQVLRIPE</sequence>
<keyword evidence="2" id="KW-0963">Cytoplasm</keyword>
<organism evidence="7 8">
    <name type="scientific">Faucicola atlantae</name>
    <dbReference type="NCBI Taxonomy" id="34059"/>
    <lineage>
        <taxon>Bacteria</taxon>
        <taxon>Pseudomonadati</taxon>
        <taxon>Pseudomonadota</taxon>
        <taxon>Gammaproteobacteria</taxon>
        <taxon>Moraxellales</taxon>
        <taxon>Moraxellaceae</taxon>
        <taxon>Faucicola</taxon>
    </lineage>
</organism>
<name>A0A1B8QC75_9GAMM</name>
<feature type="compositionally biased region" description="Low complexity" evidence="4">
    <location>
        <begin position="23"/>
        <end position="41"/>
    </location>
</feature>
<dbReference type="OrthoDB" id="370541at2"/>
<dbReference type="InterPro" id="IPR052196">
    <property type="entry name" value="Bact_Kbp"/>
</dbReference>
<proteinExistence type="predicted"/>
<dbReference type="GO" id="GO:0005737">
    <property type="term" value="C:cytoplasm"/>
    <property type="evidence" value="ECO:0007669"/>
    <property type="project" value="UniProtKB-SubCell"/>
</dbReference>